<keyword evidence="3" id="KW-0732">Signal</keyword>
<dbReference type="NCBIfam" id="TIGR01256">
    <property type="entry name" value="modA"/>
    <property type="match status" value="1"/>
</dbReference>
<evidence type="ECO:0000313" key="5">
    <source>
        <dbReference type="Proteomes" id="UP001501787"/>
    </source>
</evidence>
<dbReference type="Proteomes" id="UP001501787">
    <property type="component" value="Unassembled WGS sequence"/>
</dbReference>
<dbReference type="Pfam" id="PF13531">
    <property type="entry name" value="SBP_bac_11"/>
    <property type="match status" value="1"/>
</dbReference>
<comment type="similarity">
    <text evidence="1">Belongs to the bacterial solute-binding protein ModA family.</text>
</comment>
<evidence type="ECO:0000313" key="4">
    <source>
        <dbReference type="EMBL" id="GAA0318863.1"/>
    </source>
</evidence>
<evidence type="ECO:0000256" key="2">
    <source>
        <dbReference type="ARBA" id="ARBA00022723"/>
    </source>
</evidence>
<dbReference type="PANTHER" id="PTHR30632">
    <property type="entry name" value="MOLYBDATE-BINDING PERIPLASMIC PROTEIN"/>
    <property type="match status" value="1"/>
</dbReference>
<organism evidence="4 5">
    <name type="scientific">Psychrobacter aestuarii</name>
    <dbReference type="NCBI Taxonomy" id="556327"/>
    <lineage>
        <taxon>Bacteria</taxon>
        <taxon>Pseudomonadati</taxon>
        <taxon>Pseudomonadota</taxon>
        <taxon>Gammaproteobacteria</taxon>
        <taxon>Moraxellales</taxon>
        <taxon>Moraxellaceae</taxon>
        <taxon>Psychrobacter</taxon>
    </lineage>
</organism>
<dbReference type="SUPFAM" id="SSF53850">
    <property type="entry name" value="Periplasmic binding protein-like II"/>
    <property type="match status" value="1"/>
</dbReference>
<dbReference type="EMBL" id="BAAAFR010000005">
    <property type="protein sequence ID" value="GAA0318863.1"/>
    <property type="molecule type" value="Genomic_DNA"/>
</dbReference>
<keyword evidence="2" id="KW-0479">Metal-binding</keyword>
<evidence type="ECO:0000256" key="1">
    <source>
        <dbReference type="ARBA" id="ARBA00009175"/>
    </source>
</evidence>
<evidence type="ECO:0000256" key="3">
    <source>
        <dbReference type="ARBA" id="ARBA00022729"/>
    </source>
</evidence>
<sequence length="264" mass="27618">MASLAGVTLAGCDSQASDTEDTKDVAHIRIAAAANMSDVLPPIIEAYQQRQAQADIAVTDIDVTYASSGKLYAQIEAGAPYDVFLSANQDFPAKLAATHVGTAPFSYTRGQLALYSITQPLGAPTANTVPALYRTTTPLKITLANGKLAPYGAAAAHYLQQASQGASLPKNVQTIQAENIGQAFQYTHSGSVDYGFVALSQLVATKTPKSAYTVLPVAGYPALLQDGIVLSDKPAAQGFARHLQSAEAQDILTRSGYLPVSDAQ</sequence>
<gene>
    <name evidence="4" type="primary">modA</name>
    <name evidence="4" type="ORF">GCM10009129_15570</name>
</gene>
<dbReference type="InterPro" id="IPR050682">
    <property type="entry name" value="ModA/WtpA"/>
</dbReference>
<name>A0ABN0VW81_9GAMM</name>
<accession>A0ABN0VW81</accession>
<dbReference type="InterPro" id="IPR005950">
    <property type="entry name" value="ModA"/>
</dbReference>
<dbReference type="PIRSF" id="PIRSF004846">
    <property type="entry name" value="ModA"/>
    <property type="match status" value="1"/>
</dbReference>
<keyword evidence="5" id="KW-1185">Reference proteome</keyword>
<protein>
    <submittedName>
        <fullName evidence="4">Molybdate ABC transporter substrate-binding protein</fullName>
    </submittedName>
</protein>
<reference evidence="4 5" key="1">
    <citation type="journal article" date="2019" name="Int. J. Syst. Evol. Microbiol.">
        <title>The Global Catalogue of Microorganisms (GCM) 10K type strain sequencing project: providing services to taxonomists for standard genome sequencing and annotation.</title>
        <authorList>
            <consortium name="The Broad Institute Genomics Platform"/>
            <consortium name="The Broad Institute Genome Sequencing Center for Infectious Disease"/>
            <person name="Wu L."/>
            <person name="Ma J."/>
        </authorList>
    </citation>
    <scope>NUCLEOTIDE SEQUENCE [LARGE SCALE GENOMIC DNA]</scope>
    <source>
        <strain evidence="4 5">JCM 16343</strain>
    </source>
</reference>
<dbReference type="PANTHER" id="PTHR30632:SF14">
    <property type="entry name" value="TUNGSTATE_MOLYBDATE_CHROMATE-BINDING PROTEIN MODA"/>
    <property type="match status" value="1"/>
</dbReference>
<comment type="caution">
    <text evidence="4">The sequence shown here is derived from an EMBL/GenBank/DDBJ whole genome shotgun (WGS) entry which is preliminary data.</text>
</comment>
<dbReference type="Gene3D" id="3.40.190.10">
    <property type="entry name" value="Periplasmic binding protein-like II"/>
    <property type="match status" value="2"/>
</dbReference>
<proteinExistence type="inferred from homology"/>